<feature type="compositionally biased region" description="Basic residues" evidence="1">
    <location>
        <begin position="9"/>
        <end position="23"/>
    </location>
</feature>
<proteinExistence type="predicted"/>
<dbReference type="OrthoDB" id="9800780at2"/>
<dbReference type="Pfam" id="PF21277">
    <property type="entry name" value="T6SS_VgrG3-like_C"/>
    <property type="match status" value="1"/>
</dbReference>
<feature type="region of interest" description="Disordered" evidence="1">
    <location>
        <begin position="1"/>
        <end position="44"/>
    </location>
</feature>
<reference evidence="3 4" key="1">
    <citation type="submission" date="2018-05" db="EMBL/GenBank/DDBJ databases">
        <title>Genomic Encyclopedia of Type Strains, Phase III (KMG-III): the genomes of soil and plant-associated and newly described type strains.</title>
        <authorList>
            <person name="Whitman W."/>
        </authorList>
    </citation>
    <scope>NUCLEOTIDE SEQUENCE [LARGE SCALE GENOMIC DNA]</scope>
    <source>
        <strain evidence="3 4">CECT 5696</strain>
    </source>
</reference>
<dbReference type="InterPro" id="IPR049073">
    <property type="entry name" value="T6SS_VgrG3-like_C"/>
</dbReference>
<name>A0A2V2YMM6_9BACL</name>
<sequence length="359" mass="38860">MAKSAAAKPKSKKKKASGKKKSTAPKPAAPATAQKEAPKAPEPSTLDLIEEYLGSSTVWKYVNSLWSGPNKSEAKPAPSSPVIDASKQGASTAPAAPKESGAGDQELGVLSSKYESNGNPGTVSSGVGDPGGKSYGAYQFSSTQKVIDDFYAWLKNHDADIYAVLEAGYKEDGNKFGDKFNAAFEKLGKDKPKEFLKLQHDYTKTMYYDKAANKIKDKFGLDINTRSFALKNVIWSRAVQHGVGSKSPGLLYVLEVAFKDLDMATATDEQLIRAIYKESGKLVEDAPSTKSTKMDADEVKKSKSKAIKGVADEVDGKYMGYFSKSGNEMQAGVYYRLNKGEPEQALKLLYGKDYKFTGL</sequence>
<gene>
    <name evidence="3" type="ORF">DFQ01_12525</name>
</gene>
<keyword evidence="4" id="KW-1185">Reference proteome</keyword>
<accession>A0A2V2YMM6</accession>
<evidence type="ECO:0000313" key="3">
    <source>
        <dbReference type="EMBL" id="PWV95682.1"/>
    </source>
</evidence>
<dbReference type="Proteomes" id="UP000246635">
    <property type="component" value="Unassembled WGS sequence"/>
</dbReference>
<comment type="caution">
    <text evidence="3">The sequence shown here is derived from an EMBL/GenBank/DDBJ whole genome shotgun (WGS) entry which is preliminary data.</text>
</comment>
<dbReference type="EMBL" id="QGTQ01000025">
    <property type="protein sequence ID" value="PWV95682.1"/>
    <property type="molecule type" value="Genomic_DNA"/>
</dbReference>
<evidence type="ECO:0000256" key="1">
    <source>
        <dbReference type="SAM" id="MobiDB-lite"/>
    </source>
</evidence>
<dbReference type="RefSeq" id="WP_110046301.1">
    <property type="nucleotide sequence ID" value="NZ_CP054613.1"/>
</dbReference>
<dbReference type="AlphaFoldDB" id="A0A2V2YMM6"/>
<feature type="region of interest" description="Disordered" evidence="1">
    <location>
        <begin position="67"/>
        <end position="105"/>
    </location>
</feature>
<protein>
    <recommendedName>
        <fullName evidence="2">Type VI secretion system spike protein VgrG3-like C-terminal domain-containing protein</fullName>
    </recommendedName>
</protein>
<evidence type="ECO:0000313" key="4">
    <source>
        <dbReference type="Proteomes" id="UP000246635"/>
    </source>
</evidence>
<feature type="compositionally biased region" description="Low complexity" evidence="1">
    <location>
        <begin position="24"/>
        <end position="35"/>
    </location>
</feature>
<feature type="domain" description="Type VI secretion system spike protein VgrG3-like C-terminal" evidence="2">
    <location>
        <begin position="107"/>
        <end position="287"/>
    </location>
</feature>
<evidence type="ECO:0000259" key="2">
    <source>
        <dbReference type="Pfam" id="PF21277"/>
    </source>
</evidence>
<organism evidence="3 4">
    <name type="scientific">Paenibacillus cellulosilyticus</name>
    <dbReference type="NCBI Taxonomy" id="375489"/>
    <lineage>
        <taxon>Bacteria</taxon>
        <taxon>Bacillati</taxon>
        <taxon>Bacillota</taxon>
        <taxon>Bacilli</taxon>
        <taxon>Bacillales</taxon>
        <taxon>Paenibacillaceae</taxon>
        <taxon>Paenibacillus</taxon>
    </lineage>
</organism>